<keyword evidence="2" id="KW-0808">Transferase</keyword>
<dbReference type="EMBL" id="CAJNOQ010005619">
    <property type="protein sequence ID" value="CAF1105280.1"/>
    <property type="molecule type" value="Genomic_DNA"/>
</dbReference>
<dbReference type="Proteomes" id="UP000681722">
    <property type="component" value="Unassembled WGS sequence"/>
</dbReference>
<dbReference type="OrthoDB" id="10059722at2759"/>
<dbReference type="PANTHER" id="PTHR31121">
    <property type="entry name" value="ALPHA-1,2 MANNOSYLTRANSFERASE KTR1"/>
    <property type="match status" value="1"/>
</dbReference>
<dbReference type="GO" id="GO:0016020">
    <property type="term" value="C:membrane"/>
    <property type="evidence" value="ECO:0007669"/>
    <property type="project" value="InterPro"/>
</dbReference>
<proteinExistence type="inferred from homology"/>
<evidence type="ECO:0000313" key="5">
    <source>
        <dbReference type="Proteomes" id="UP000663829"/>
    </source>
</evidence>
<dbReference type="InterPro" id="IPR002685">
    <property type="entry name" value="Glyco_trans_15"/>
</dbReference>
<dbReference type="Gene3D" id="3.90.550.10">
    <property type="entry name" value="Spore Coat Polysaccharide Biosynthesis Protein SpsA, Chain A"/>
    <property type="match status" value="1"/>
</dbReference>
<comment type="caution">
    <text evidence="3">The sequence shown here is derived from an EMBL/GenBank/DDBJ whole genome shotgun (WGS) entry which is preliminary data.</text>
</comment>
<dbReference type="EMBL" id="CAJOBC010005619">
    <property type="protein sequence ID" value="CAF3869942.1"/>
    <property type="molecule type" value="Genomic_DNA"/>
</dbReference>
<organism evidence="3 5">
    <name type="scientific">Didymodactylos carnosus</name>
    <dbReference type="NCBI Taxonomy" id="1234261"/>
    <lineage>
        <taxon>Eukaryota</taxon>
        <taxon>Metazoa</taxon>
        <taxon>Spiralia</taxon>
        <taxon>Gnathifera</taxon>
        <taxon>Rotifera</taxon>
        <taxon>Eurotatoria</taxon>
        <taxon>Bdelloidea</taxon>
        <taxon>Philodinida</taxon>
        <taxon>Philodinidae</taxon>
        <taxon>Didymodactylos</taxon>
    </lineage>
</organism>
<sequence>MYILLLRDVHLTIANQALRKEIKELMALVNRWLLRRALRRERIFFDRQNSMEIMTDDLLTAGYRFQLMCLISASNNIRRAQTNLFGQYNMDIMYNNFAVIKTDLWQQPQILNFLTYIDRLGGIYKYRWGDAPIHTLIISQFLKRNEIVRFRDIGYFHKREYVCPYTTKLVCNPKDYFLHKDADPSGSMGIGADTIVSESVKWDPTGKEKICSTRALLCCDGPLSILEYDCDELADIKRRAVFFLKSGGHAVKNGIKGSMKYLIYKLKEIEKKHTKESKIQQKCTTNQTITVTPVSSSGNSLASNAVPSSSLVVQPSIVHTQSSISITSTLTCEQRKDNVEDMIQS</sequence>
<comment type="similarity">
    <text evidence="1">Belongs to the glycosyltransferase 15 family.</text>
</comment>
<name>A0A814PHX1_9BILA</name>
<dbReference type="GO" id="GO:0000032">
    <property type="term" value="P:cell wall mannoprotein biosynthetic process"/>
    <property type="evidence" value="ECO:0007669"/>
    <property type="project" value="TreeGrafter"/>
</dbReference>
<evidence type="ECO:0000313" key="4">
    <source>
        <dbReference type="EMBL" id="CAF3869942.1"/>
    </source>
</evidence>
<evidence type="ECO:0000256" key="2">
    <source>
        <dbReference type="ARBA" id="ARBA00022679"/>
    </source>
</evidence>
<dbReference type="GO" id="GO:0005794">
    <property type="term" value="C:Golgi apparatus"/>
    <property type="evidence" value="ECO:0007669"/>
    <property type="project" value="TreeGrafter"/>
</dbReference>
<gene>
    <name evidence="3" type="ORF">GPM918_LOCUS18954</name>
    <name evidence="4" type="ORF">SRO942_LOCUS18952</name>
</gene>
<accession>A0A814PHX1</accession>
<keyword evidence="5" id="KW-1185">Reference proteome</keyword>
<protein>
    <submittedName>
        <fullName evidence="3">Uncharacterized protein</fullName>
    </submittedName>
</protein>
<dbReference type="GO" id="GO:0000026">
    <property type="term" value="F:alpha-1,2-mannosyltransferase activity"/>
    <property type="evidence" value="ECO:0007669"/>
    <property type="project" value="TreeGrafter"/>
</dbReference>
<reference evidence="3" key="1">
    <citation type="submission" date="2021-02" db="EMBL/GenBank/DDBJ databases">
        <authorList>
            <person name="Nowell W R."/>
        </authorList>
    </citation>
    <scope>NUCLEOTIDE SEQUENCE</scope>
</reference>
<dbReference type="Proteomes" id="UP000663829">
    <property type="component" value="Unassembled WGS sequence"/>
</dbReference>
<dbReference type="AlphaFoldDB" id="A0A814PHX1"/>
<evidence type="ECO:0000313" key="3">
    <source>
        <dbReference type="EMBL" id="CAF1105280.1"/>
    </source>
</evidence>
<dbReference type="SUPFAM" id="SSF53448">
    <property type="entry name" value="Nucleotide-diphospho-sugar transferases"/>
    <property type="match status" value="1"/>
</dbReference>
<evidence type="ECO:0000256" key="1">
    <source>
        <dbReference type="ARBA" id="ARBA00007677"/>
    </source>
</evidence>
<dbReference type="GO" id="GO:0006487">
    <property type="term" value="P:protein N-linked glycosylation"/>
    <property type="evidence" value="ECO:0007669"/>
    <property type="project" value="TreeGrafter"/>
</dbReference>
<dbReference type="InterPro" id="IPR029044">
    <property type="entry name" value="Nucleotide-diphossugar_trans"/>
</dbReference>
<dbReference type="Pfam" id="PF01793">
    <property type="entry name" value="Glyco_transf_15"/>
    <property type="match status" value="1"/>
</dbReference>
<dbReference type="PANTHER" id="PTHR31121:SF6">
    <property type="entry name" value="ALPHA-1,2 MANNOSYLTRANSFERASE KTR1"/>
    <property type="match status" value="1"/>
</dbReference>